<dbReference type="GO" id="GO:0008270">
    <property type="term" value="F:zinc ion binding"/>
    <property type="evidence" value="ECO:0007669"/>
    <property type="project" value="InterPro"/>
</dbReference>
<dbReference type="InterPro" id="IPR036398">
    <property type="entry name" value="CA_dom_sf"/>
</dbReference>
<reference evidence="10" key="1">
    <citation type="submission" date="2021-09" db="EMBL/GenBank/DDBJ databases">
        <authorList>
            <consortium name="AG Swart"/>
            <person name="Singh M."/>
            <person name="Singh A."/>
            <person name="Seah K."/>
            <person name="Emmerich C."/>
        </authorList>
    </citation>
    <scope>NUCLEOTIDE SEQUENCE</scope>
    <source>
        <strain evidence="10">ATCC30299</strain>
    </source>
</reference>
<dbReference type="SUPFAM" id="SSF51069">
    <property type="entry name" value="Carbonic anhydrase"/>
    <property type="match status" value="1"/>
</dbReference>
<feature type="compositionally biased region" description="Low complexity" evidence="7">
    <location>
        <begin position="222"/>
        <end position="231"/>
    </location>
</feature>
<feature type="chain" id="PRO_5043728742" description="carbonic anhydrase" evidence="8">
    <location>
        <begin position="18"/>
        <end position="274"/>
    </location>
</feature>
<keyword evidence="5" id="KW-0456">Lyase</keyword>
<evidence type="ECO:0000313" key="10">
    <source>
        <dbReference type="EMBL" id="CAG9315701.1"/>
    </source>
</evidence>
<organism evidence="10 11">
    <name type="scientific">Blepharisma stoltei</name>
    <dbReference type="NCBI Taxonomy" id="1481888"/>
    <lineage>
        <taxon>Eukaryota</taxon>
        <taxon>Sar</taxon>
        <taxon>Alveolata</taxon>
        <taxon>Ciliophora</taxon>
        <taxon>Postciliodesmatophora</taxon>
        <taxon>Heterotrichea</taxon>
        <taxon>Heterotrichida</taxon>
        <taxon>Blepharismidae</taxon>
        <taxon>Blepharisma</taxon>
    </lineage>
</organism>
<evidence type="ECO:0000259" key="9">
    <source>
        <dbReference type="PROSITE" id="PS51144"/>
    </source>
</evidence>
<dbReference type="AlphaFoldDB" id="A0AAU9J1R8"/>
<dbReference type="InterPro" id="IPR023561">
    <property type="entry name" value="Carbonic_anhydrase_a-class"/>
</dbReference>
<evidence type="ECO:0000256" key="5">
    <source>
        <dbReference type="ARBA" id="ARBA00023239"/>
    </source>
</evidence>
<dbReference type="Pfam" id="PF00194">
    <property type="entry name" value="Carb_anhydrase"/>
    <property type="match status" value="1"/>
</dbReference>
<evidence type="ECO:0000256" key="2">
    <source>
        <dbReference type="ARBA" id="ARBA00012925"/>
    </source>
</evidence>
<evidence type="ECO:0000256" key="4">
    <source>
        <dbReference type="ARBA" id="ARBA00022833"/>
    </source>
</evidence>
<comment type="catalytic activity">
    <reaction evidence="6">
        <text>hydrogencarbonate + H(+) = CO2 + H2O</text>
        <dbReference type="Rhea" id="RHEA:10748"/>
        <dbReference type="ChEBI" id="CHEBI:15377"/>
        <dbReference type="ChEBI" id="CHEBI:15378"/>
        <dbReference type="ChEBI" id="CHEBI:16526"/>
        <dbReference type="ChEBI" id="CHEBI:17544"/>
        <dbReference type="EC" id="4.2.1.1"/>
    </reaction>
</comment>
<feature type="region of interest" description="Disordered" evidence="7">
    <location>
        <begin position="222"/>
        <end position="249"/>
    </location>
</feature>
<dbReference type="PANTHER" id="PTHR18952">
    <property type="entry name" value="CARBONIC ANHYDRASE"/>
    <property type="match status" value="1"/>
</dbReference>
<name>A0AAU9J1R8_9CILI</name>
<dbReference type="InterPro" id="IPR001148">
    <property type="entry name" value="CA_dom"/>
</dbReference>
<feature type="signal peptide" evidence="8">
    <location>
        <begin position="1"/>
        <end position="17"/>
    </location>
</feature>
<dbReference type="EMBL" id="CAJZBQ010000014">
    <property type="protein sequence ID" value="CAG9315701.1"/>
    <property type="molecule type" value="Genomic_DNA"/>
</dbReference>
<evidence type="ECO:0000256" key="8">
    <source>
        <dbReference type="SAM" id="SignalP"/>
    </source>
</evidence>
<evidence type="ECO:0000256" key="3">
    <source>
        <dbReference type="ARBA" id="ARBA00022723"/>
    </source>
</evidence>
<evidence type="ECO:0000313" key="11">
    <source>
        <dbReference type="Proteomes" id="UP001162131"/>
    </source>
</evidence>
<keyword evidence="8" id="KW-0732">Signal</keyword>
<keyword evidence="3" id="KW-0479">Metal-binding</keyword>
<dbReference type="SMART" id="SM01057">
    <property type="entry name" value="Carb_anhydrase"/>
    <property type="match status" value="1"/>
</dbReference>
<dbReference type="GO" id="GO:0004089">
    <property type="term" value="F:carbonate dehydratase activity"/>
    <property type="evidence" value="ECO:0007669"/>
    <property type="project" value="UniProtKB-EC"/>
</dbReference>
<dbReference type="Proteomes" id="UP001162131">
    <property type="component" value="Unassembled WGS sequence"/>
</dbReference>
<dbReference type="PANTHER" id="PTHR18952:SF265">
    <property type="entry name" value="CARBONIC ANHYDRASE"/>
    <property type="match status" value="1"/>
</dbReference>
<feature type="domain" description="Alpha-carbonic anhydrase" evidence="9">
    <location>
        <begin position="1"/>
        <end position="232"/>
    </location>
</feature>
<sequence>MWFYLLLTIALGDDCDGQLQSPIDVRSPFSYYDPEIDFYLGSQDGAILYHDGSTLRIDGDFGGFLWANSYFWSTGIIFRSPSEHQVEGSYMPMEMQIFFRDQYNYQSVISAFFTNSSQSNFLNEIGFGNPQLRDAEAGSLFKISSPVDVGSFLGDIDTYLYYEGSTTLSPCVPNVTWIVLTDTYKVSQEQLGNFPTSLRGQNREIQATEGRTIFSNFEDIETASGESGSSSGDDDTVTEDISSGEGYKDVNDDFIVENESYKEDFPEVDSIYTS</sequence>
<dbReference type="EC" id="4.2.1.1" evidence="2"/>
<dbReference type="PROSITE" id="PS51144">
    <property type="entry name" value="ALPHA_CA_2"/>
    <property type="match status" value="1"/>
</dbReference>
<evidence type="ECO:0000256" key="7">
    <source>
        <dbReference type="SAM" id="MobiDB-lite"/>
    </source>
</evidence>
<gene>
    <name evidence="10" type="ORF">BSTOLATCC_MIC14451</name>
</gene>
<evidence type="ECO:0000256" key="1">
    <source>
        <dbReference type="ARBA" id="ARBA00010718"/>
    </source>
</evidence>
<proteinExistence type="inferred from homology"/>
<evidence type="ECO:0000256" key="6">
    <source>
        <dbReference type="ARBA" id="ARBA00048348"/>
    </source>
</evidence>
<accession>A0AAU9J1R8</accession>
<comment type="caution">
    <text evidence="10">The sequence shown here is derived from an EMBL/GenBank/DDBJ whole genome shotgun (WGS) entry which is preliminary data.</text>
</comment>
<comment type="similarity">
    <text evidence="1">Belongs to the alpha-carbonic anhydrase family.</text>
</comment>
<keyword evidence="4" id="KW-0862">Zinc</keyword>
<keyword evidence="11" id="KW-1185">Reference proteome</keyword>
<dbReference type="Gene3D" id="3.10.200.10">
    <property type="entry name" value="Alpha carbonic anhydrase"/>
    <property type="match status" value="1"/>
</dbReference>
<protein>
    <recommendedName>
        <fullName evidence="2">carbonic anhydrase</fullName>
        <ecNumber evidence="2">4.2.1.1</ecNumber>
    </recommendedName>
</protein>